<protein>
    <submittedName>
        <fullName evidence="1">Uncharacterized protein</fullName>
    </submittedName>
</protein>
<evidence type="ECO:0000313" key="1">
    <source>
        <dbReference type="EMBL" id="ATI17822.1"/>
    </source>
</evidence>
<evidence type="ECO:0000313" key="2">
    <source>
        <dbReference type="Proteomes" id="UP000258444"/>
    </source>
</evidence>
<sequence length="76" mass="8854">MKEFMTKIGYTLISSVEEFDKFSTLIMKEHNFCDRSFMGRDYEESEFPLYMKPVITGDNGYGLSILNFSTVEVDMV</sequence>
<dbReference type="EMBL" id="MF498774">
    <property type="protein sequence ID" value="ATI17822.1"/>
    <property type="molecule type" value="Genomic_DNA"/>
</dbReference>
<organism evidence="1 2">
    <name type="scientific">Aeromonas phage AS-yj</name>
    <dbReference type="NCBI Taxonomy" id="2026115"/>
    <lineage>
        <taxon>Viruses</taxon>
        <taxon>Duplodnaviria</taxon>
        <taxon>Heunggongvirae</taxon>
        <taxon>Uroviricota</taxon>
        <taxon>Caudoviricetes</taxon>
        <taxon>Pantevenvirales</taxon>
        <taxon>Straboviridae</taxon>
        <taxon>Emmerichvirinae</taxon>
        <taxon>Ceceduovirus</taxon>
        <taxon>Ceceduovirus aszj</taxon>
    </lineage>
</organism>
<accession>A0A291LEG8</accession>
<proteinExistence type="predicted"/>
<reference evidence="1 2" key="1">
    <citation type="submission" date="2017-07" db="EMBL/GenBank/DDBJ databases">
        <title>In vitro design and evaluation of phage cocktails against multidrug-resistant Aeromonas salmonicida.</title>
        <authorList>
            <person name="Chen L."/>
            <person name="Yuan S."/>
            <person name="Ma Y."/>
        </authorList>
    </citation>
    <scope>NUCLEOTIDE SEQUENCE [LARGE SCALE GENOMIC DNA]</scope>
</reference>
<dbReference type="Proteomes" id="UP000258444">
    <property type="component" value="Genome"/>
</dbReference>
<name>A0A291LEG8_9CAUD</name>